<dbReference type="EMBL" id="JTDI01000005">
    <property type="protein sequence ID" value="KHK90233.1"/>
    <property type="molecule type" value="Genomic_DNA"/>
</dbReference>
<sequence>MSDHAMMSTDERLAYMAEHILRNFATRGEDEAIEATAEHIGLYWDPSMKARATAMADEPGVPLSEAARAVFRRLGEEQPLT</sequence>
<dbReference type="Proteomes" id="UP000031057">
    <property type="component" value="Unassembled WGS sequence"/>
</dbReference>
<dbReference type="InterPro" id="IPR021074">
    <property type="entry name" value="Formate_DH_dsu"/>
</dbReference>
<dbReference type="AlphaFoldDB" id="A0A0B1ZM15"/>
<evidence type="ECO:0008006" key="3">
    <source>
        <dbReference type="Google" id="ProtNLM"/>
    </source>
</evidence>
<dbReference type="STRING" id="1348853.LK12_16390"/>
<dbReference type="OrthoDB" id="7409377at2"/>
<accession>A0A0B1ZM15</accession>
<keyword evidence="2" id="KW-1185">Reference proteome</keyword>
<dbReference type="Pfam" id="PF11390">
    <property type="entry name" value="FdsD"/>
    <property type="match status" value="1"/>
</dbReference>
<gene>
    <name evidence="1" type="ORF">LK12_16390</name>
</gene>
<comment type="caution">
    <text evidence="1">The sequence shown here is derived from an EMBL/GenBank/DDBJ whole genome shotgun (WGS) entry which is preliminary data.</text>
</comment>
<proteinExistence type="predicted"/>
<evidence type="ECO:0000313" key="1">
    <source>
        <dbReference type="EMBL" id="KHK90233.1"/>
    </source>
</evidence>
<evidence type="ECO:0000313" key="2">
    <source>
        <dbReference type="Proteomes" id="UP000031057"/>
    </source>
</evidence>
<protein>
    <recommendedName>
        <fullName evidence="3">Formate dehydrogenase</fullName>
    </recommendedName>
</protein>
<organism evidence="1 2">
    <name type="scientific">Novosphingobium malaysiense</name>
    <dbReference type="NCBI Taxonomy" id="1348853"/>
    <lineage>
        <taxon>Bacteria</taxon>
        <taxon>Pseudomonadati</taxon>
        <taxon>Pseudomonadota</taxon>
        <taxon>Alphaproteobacteria</taxon>
        <taxon>Sphingomonadales</taxon>
        <taxon>Sphingomonadaceae</taxon>
        <taxon>Novosphingobium</taxon>
    </lineage>
</organism>
<reference evidence="1 2" key="1">
    <citation type="submission" date="2014-10" db="EMBL/GenBank/DDBJ databases">
        <title>Genome sequence of Novosphingobium malaysiense MUSC 273(T).</title>
        <authorList>
            <person name="Lee L.-H."/>
        </authorList>
    </citation>
    <scope>NUCLEOTIDE SEQUENCE [LARGE SCALE GENOMIC DNA]</scope>
    <source>
        <strain evidence="1 2">MUSC 273</strain>
    </source>
</reference>
<name>A0A0B1ZM15_9SPHN</name>